<dbReference type="OrthoDB" id="10265800at2759"/>
<proteinExistence type="predicted"/>
<evidence type="ECO:0000313" key="1">
    <source>
        <dbReference type="EMBL" id="CAG8550561.1"/>
    </source>
</evidence>
<dbReference type="PANTHER" id="PTHR21325:SF31">
    <property type="entry name" value="GH22081P-RELATED"/>
    <property type="match status" value="1"/>
</dbReference>
<dbReference type="PANTHER" id="PTHR21325">
    <property type="entry name" value="PHOSPHOLIPASE B, PLB1"/>
    <property type="match status" value="1"/>
</dbReference>
<accession>A0A9N9FR54</accession>
<dbReference type="InterPro" id="IPR001087">
    <property type="entry name" value="GDSL"/>
</dbReference>
<dbReference type="AlphaFoldDB" id="A0A9N9FR54"/>
<dbReference type="SUPFAM" id="SSF52266">
    <property type="entry name" value="SGNH hydrolase"/>
    <property type="match status" value="1"/>
</dbReference>
<dbReference type="EMBL" id="CAJVPL010001067">
    <property type="protein sequence ID" value="CAG8550561.1"/>
    <property type="molecule type" value="Genomic_DNA"/>
</dbReference>
<protein>
    <submittedName>
        <fullName evidence="1">11468_t:CDS:1</fullName>
    </submittedName>
</protein>
<feature type="non-terminal residue" evidence="1">
    <location>
        <position position="1"/>
    </location>
</feature>
<comment type="caution">
    <text evidence="1">The sequence shown here is derived from an EMBL/GenBank/DDBJ whole genome shotgun (WGS) entry which is preliminary data.</text>
</comment>
<name>A0A9N9FR54_9GLOM</name>
<gene>
    <name evidence="1" type="ORF">AGERDE_LOCUS6645</name>
</gene>
<dbReference type="GO" id="GO:0006644">
    <property type="term" value="P:phospholipid metabolic process"/>
    <property type="evidence" value="ECO:0007669"/>
    <property type="project" value="TreeGrafter"/>
</dbReference>
<reference evidence="1" key="1">
    <citation type="submission" date="2021-06" db="EMBL/GenBank/DDBJ databases">
        <authorList>
            <person name="Kallberg Y."/>
            <person name="Tangrot J."/>
            <person name="Rosling A."/>
        </authorList>
    </citation>
    <scope>NUCLEOTIDE SEQUENCE</scope>
    <source>
        <strain evidence="1">MT106</strain>
    </source>
</reference>
<organism evidence="1 2">
    <name type="scientific">Ambispora gerdemannii</name>
    <dbReference type="NCBI Taxonomy" id="144530"/>
    <lineage>
        <taxon>Eukaryota</taxon>
        <taxon>Fungi</taxon>
        <taxon>Fungi incertae sedis</taxon>
        <taxon>Mucoromycota</taxon>
        <taxon>Glomeromycotina</taxon>
        <taxon>Glomeromycetes</taxon>
        <taxon>Archaeosporales</taxon>
        <taxon>Ambisporaceae</taxon>
        <taxon>Ambispora</taxon>
    </lineage>
</organism>
<dbReference type="Proteomes" id="UP000789831">
    <property type="component" value="Unassembled WGS sequence"/>
</dbReference>
<dbReference type="InterPro" id="IPR036514">
    <property type="entry name" value="SGNH_hydro_sf"/>
</dbReference>
<sequence length="361" mass="40990">MLRPYHYVTQKVAHKKQQLKLNITQCPPLSPRPTPKSVHDLRPDDIKYVMALGDSITAAFAAKGKYHGHPLNIHNIFENRGVSFVIGGDEDAQSVANFIKFYRADVVGSSVGDHLVEVCAGKFCPGNQYRPKLDRLNAAQSGASVINLGHEMNYLLERIEELQVDKSSFKFLNLFIGSNDICNGCKIDRVSPRVFEAFIRDTLDSIESKIPNTIVNILGVFNVSQVYKFAHGQQYCRWFKFLPQIQFGCACAFLPGEIGKYYRKKMDEITLQYNKVIKRIVADYASRPPNHSFGLSYHPFELNLLSFPIESVTDVDCFHPSVSMHQYIAKVLWNNLPIDLSLRVPIIWNPKIGTRCFTDED</sequence>
<dbReference type="GO" id="GO:0004620">
    <property type="term" value="F:phospholipase activity"/>
    <property type="evidence" value="ECO:0007669"/>
    <property type="project" value="InterPro"/>
</dbReference>
<keyword evidence="2" id="KW-1185">Reference proteome</keyword>
<dbReference type="Pfam" id="PF00657">
    <property type="entry name" value="Lipase_GDSL"/>
    <property type="match status" value="1"/>
</dbReference>
<dbReference type="Gene3D" id="3.40.50.1110">
    <property type="entry name" value="SGNH hydrolase"/>
    <property type="match status" value="1"/>
</dbReference>
<evidence type="ECO:0000313" key="2">
    <source>
        <dbReference type="Proteomes" id="UP000789831"/>
    </source>
</evidence>
<dbReference type="InterPro" id="IPR038885">
    <property type="entry name" value="PLB1"/>
</dbReference>